<reference evidence="1 2" key="1">
    <citation type="journal article" date="2004" name="Nucleic Acids Res.">
        <title>The genome sequence of Bacillus cereus ATCC 10987 reveals metabolic adaptations and a large plasmid related to Bacillus anthracis pXO1.</title>
        <authorList>
            <person name="Rasko D.A."/>
            <person name="Ravel J."/>
            <person name="Okstad O.A."/>
            <person name="Helgason E."/>
            <person name="Cer R.Z."/>
            <person name="Jiang L."/>
            <person name="Shores K.A."/>
            <person name="Fouts D.E."/>
            <person name="Tourasse N.J."/>
            <person name="Angiuoli S.V."/>
            <person name="Kolonay J."/>
            <person name="Nelson W.C."/>
            <person name="Kolsto A.-B."/>
            <person name="Fraser C.M."/>
            <person name="Read T.D."/>
        </authorList>
    </citation>
    <scope>NUCLEOTIDE SEQUENCE [LARGE SCALE GENOMIC DNA]</scope>
    <source>
        <strain evidence="2">ATCC 10987 / NRS 248</strain>
    </source>
</reference>
<gene>
    <name evidence="1" type="ordered locus">BCE_3349</name>
</gene>
<evidence type="ECO:0008006" key="3">
    <source>
        <dbReference type="Google" id="ProtNLM"/>
    </source>
</evidence>
<sequence length="175" mass="20363">MLLGNSNSKLKTMEVIIMQKMLFSFLCIFCFVIGSTFTVHAFSPKHLPISQTSDRWKIEIKQPEKKTGLVTSKKDVFDTYGFEVQDIGKDAYHVIVEVFRNEPDSQTKYELFTSKKDHVLSKEVAFNHANFPISVQSDELEVIITWQEKPSRLLKDGQKDCESERKYKQTFTFKH</sequence>
<evidence type="ECO:0000313" key="2">
    <source>
        <dbReference type="Proteomes" id="UP000002527"/>
    </source>
</evidence>
<dbReference type="KEGG" id="bca:BCE_3349"/>
<dbReference type="HOGENOM" id="CLU_139580_0_0_9"/>
<evidence type="ECO:0000313" key="1">
    <source>
        <dbReference type="EMBL" id="AAS42257.1"/>
    </source>
</evidence>
<dbReference type="EMBL" id="AE017194">
    <property type="protein sequence ID" value="AAS42257.1"/>
    <property type="molecule type" value="Genomic_DNA"/>
</dbReference>
<name>Q734Q5_BACC1</name>
<dbReference type="AlphaFoldDB" id="Q734Q5"/>
<organism evidence="1 2">
    <name type="scientific">Bacillus cereus (strain ATCC 10987 / NRS 248)</name>
    <dbReference type="NCBI Taxonomy" id="222523"/>
    <lineage>
        <taxon>Bacteria</taxon>
        <taxon>Bacillati</taxon>
        <taxon>Bacillota</taxon>
        <taxon>Bacilli</taxon>
        <taxon>Bacillales</taxon>
        <taxon>Bacillaceae</taxon>
        <taxon>Bacillus</taxon>
        <taxon>Bacillus cereus group</taxon>
    </lineage>
</organism>
<proteinExistence type="predicted"/>
<dbReference type="Proteomes" id="UP000002527">
    <property type="component" value="Chromosome"/>
</dbReference>
<protein>
    <recommendedName>
        <fullName evidence="3">Group-specific protein</fullName>
    </recommendedName>
</protein>
<accession>Q734Q5</accession>